<dbReference type="AlphaFoldDB" id="A0A345DQ31"/>
<organism evidence="1 2">
    <name type="scientific">Spiroplasma phoeniceum P40</name>
    <dbReference type="NCBI Taxonomy" id="1276259"/>
    <lineage>
        <taxon>Bacteria</taxon>
        <taxon>Bacillati</taxon>
        <taxon>Mycoplasmatota</taxon>
        <taxon>Mollicutes</taxon>
        <taxon>Entomoplasmatales</taxon>
        <taxon>Spiroplasmataceae</taxon>
        <taxon>Spiroplasma</taxon>
    </lineage>
</organism>
<protein>
    <submittedName>
        <fullName evidence="1">Uncharacterized protein</fullName>
    </submittedName>
</protein>
<sequence length="90" mass="10730">MFFNDINPDFLVWSFIKEKLKKEEIKFYDNVHLTLTTNVNNKFFDITSLLYESGSVLVWAGEGYPEKKLTVENFLKFYKKICQHMVIIII</sequence>
<dbReference type="EMBL" id="CP031088">
    <property type="protein sequence ID" value="AXF96319.1"/>
    <property type="molecule type" value="Genomic_DNA"/>
</dbReference>
<proteinExistence type="predicted"/>
<evidence type="ECO:0000313" key="1">
    <source>
        <dbReference type="EMBL" id="AXF96319.1"/>
    </source>
</evidence>
<accession>A0A345DQ31</accession>
<evidence type="ECO:0000313" key="2">
    <source>
        <dbReference type="Proteomes" id="UP000253689"/>
    </source>
</evidence>
<name>A0A345DQ31_9MOLU</name>
<reference evidence="2" key="1">
    <citation type="submission" date="2018-07" db="EMBL/GenBank/DDBJ databases">
        <title>Complete Genome Sequence of Spiroplasma phoeniceum.</title>
        <authorList>
            <person name="Davis R.E."/>
            <person name="Shao J.Y."/>
            <person name="Zhao Y."/>
            <person name="Silver A."/>
            <person name="Stump z."/>
            <person name="Gasparich G."/>
        </authorList>
    </citation>
    <scope>NUCLEOTIDE SEQUENCE [LARGE SCALE GENOMIC DNA]</scope>
    <source>
        <strain evidence="2">P40</strain>
    </source>
</reference>
<gene>
    <name evidence="1" type="ORF">SDAV_001352</name>
</gene>
<keyword evidence="2" id="KW-1185">Reference proteome</keyword>
<dbReference type="Proteomes" id="UP000253689">
    <property type="component" value="Chromosome"/>
</dbReference>
<dbReference type="KEGG" id="sphh:SDAV_001352"/>